<evidence type="ECO:0000259" key="5">
    <source>
        <dbReference type="PROSITE" id="PS50893"/>
    </source>
</evidence>
<keyword evidence="3" id="KW-0547">Nucleotide-binding</keyword>
<keyword evidence="7" id="KW-1185">Reference proteome</keyword>
<dbReference type="SUPFAM" id="SSF52540">
    <property type="entry name" value="P-loop containing nucleoside triphosphate hydrolases"/>
    <property type="match status" value="1"/>
</dbReference>
<comment type="caution">
    <text evidence="6">The sequence shown here is derived from an EMBL/GenBank/DDBJ whole genome shotgun (WGS) entry which is preliminary data.</text>
</comment>
<gene>
    <name evidence="6" type="ORF">H8709_09730</name>
</gene>
<evidence type="ECO:0000313" key="7">
    <source>
        <dbReference type="Proteomes" id="UP000660861"/>
    </source>
</evidence>
<dbReference type="GO" id="GO:0016887">
    <property type="term" value="F:ATP hydrolysis activity"/>
    <property type="evidence" value="ECO:0007669"/>
    <property type="project" value="InterPro"/>
</dbReference>
<dbReference type="RefSeq" id="WP_262398192.1">
    <property type="nucleotide sequence ID" value="NZ_JACRTC010000007.1"/>
</dbReference>
<evidence type="ECO:0000256" key="1">
    <source>
        <dbReference type="ARBA" id="ARBA00005417"/>
    </source>
</evidence>
<dbReference type="PANTHER" id="PTHR42711">
    <property type="entry name" value="ABC TRANSPORTER ATP-BINDING PROTEIN"/>
    <property type="match status" value="1"/>
</dbReference>
<dbReference type="PROSITE" id="PS50893">
    <property type="entry name" value="ABC_TRANSPORTER_2"/>
    <property type="match status" value="1"/>
</dbReference>
<dbReference type="InterPro" id="IPR017871">
    <property type="entry name" value="ABC_transporter-like_CS"/>
</dbReference>
<comment type="similarity">
    <text evidence="1">Belongs to the ABC transporter superfamily.</text>
</comment>
<evidence type="ECO:0000256" key="4">
    <source>
        <dbReference type="ARBA" id="ARBA00022840"/>
    </source>
</evidence>
<keyword evidence="4 6" id="KW-0067">ATP-binding</keyword>
<name>A0A926EBZ8_9FIRM</name>
<sequence length="244" mass="26539">MTGIAIEGLTKRFRERTAVDDLHLSIGEGELFALLGQNGAGKTTTIRMLCGLCAPTSGDARLNGRSIVRETGAVKEMINVSPQETAVAPKLSVRENLVFMAQLYGASQAQANERADEMLAAFSLADRAQEKTKALSGGMQRRLSIAMALISEPRILFLDEPTLGLDVRARRDLWKLIEGLKGKITIVLTTHYLEEAAALADRIGIMHEGRMRVVGTVEEIERQTGAATLEEAFLQLTDTEEVSA</sequence>
<accession>A0A926EBZ8</accession>
<dbReference type="PROSITE" id="PS00211">
    <property type="entry name" value="ABC_TRANSPORTER_1"/>
    <property type="match status" value="1"/>
</dbReference>
<dbReference type="InterPro" id="IPR003593">
    <property type="entry name" value="AAA+_ATPase"/>
</dbReference>
<dbReference type="GO" id="GO:0005524">
    <property type="term" value="F:ATP binding"/>
    <property type="evidence" value="ECO:0007669"/>
    <property type="project" value="UniProtKB-KW"/>
</dbReference>
<keyword evidence="2" id="KW-0813">Transport</keyword>
<evidence type="ECO:0000313" key="6">
    <source>
        <dbReference type="EMBL" id="MBC8571102.1"/>
    </source>
</evidence>
<feature type="domain" description="ABC transporter" evidence="5">
    <location>
        <begin position="4"/>
        <end position="233"/>
    </location>
</feature>
<evidence type="ECO:0000256" key="2">
    <source>
        <dbReference type="ARBA" id="ARBA00022448"/>
    </source>
</evidence>
<proteinExistence type="inferred from homology"/>
<dbReference type="InterPro" id="IPR050763">
    <property type="entry name" value="ABC_transporter_ATP-binding"/>
</dbReference>
<reference evidence="6" key="1">
    <citation type="submission" date="2020-08" db="EMBL/GenBank/DDBJ databases">
        <title>Genome public.</title>
        <authorList>
            <person name="Liu C."/>
            <person name="Sun Q."/>
        </authorList>
    </citation>
    <scope>NUCLEOTIDE SEQUENCE</scope>
    <source>
        <strain evidence="6">NSJ-54</strain>
    </source>
</reference>
<dbReference type="EMBL" id="JACRTC010000007">
    <property type="protein sequence ID" value="MBC8571102.1"/>
    <property type="molecule type" value="Genomic_DNA"/>
</dbReference>
<dbReference type="InterPro" id="IPR027417">
    <property type="entry name" value="P-loop_NTPase"/>
</dbReference>
<dbReference type="Proteomes" id="UP000660861">
    <property type="component" value="Unassembled WGS sequence"/>
</dbReference>
<dbReference type="SMART" id="SM00382">
    <property type="entry name" value="AAA"/>
    <property type="match status" value="1"/>
</dbReference>
<dbReference type="Gene3D" id="3.40.50.300">
    <property type="entry name" value="P-loop containing nucleotide triphosphate hydrolases"/>
    <property type="match status" value="1"/>
</dbReference>
<dbReference type="InterPro" id="IPR003439">
    <property type="entry name" value="ABC_transporter-like_ATP-bd"/>
</dbReference>
<protein>
    <submittedName>
        <fullName evidence="6">ABC transporter ATP-binding protein</fullName>
    </submittedName>
</protein>
<evidence type="ECO:0000256" key="3">
    <source>
        <dbReference type="ARBA" id="ARBA00022741"/>
    </source>
</evidence>
<organism evidence="6 7">
    <name type="scientific">Zongyangia hominis</name>
    <dbReference type="NCBI Taxonomy" id="2763677"/>
    <lineage>
        <taxon>Bacteria</taxon>
        <taxon>Bacillati</taxon>
        <taxon>Bacillota</taxon>
        <taxon>Clostridia</taxon>
        <taxon>Eubacteriales</taxon>
        <taxon>Oscillospiraceae</taxon>
        <taxon>Zongyangia</taxon>
    </lineage>
</organism>
<dbReference type="Pfam" id="PF00005">
    <property type="entry name" value="ABC_tran"/>
    <property type="match status" value="1"/>
</dbReference>
<dbReference type="PANTHER" id="PTHR42711:SF5">
    <property type="entry name" value="ABC TRANSPORTER ATP-BINDING PROTEIN NATA"/>
    <property type="match status" value="1"/>
</dbReference>
<dbReference type="AlphaFoldDB" id="A0A926EBZ8"/>